<gene>
    <name evidence="2" type="ORF">TCMB3V08_LOCUS1254</name>
</gene>
<feature type="region of interest" description="Disordered" evidence="1">
    <location>
        <begin position="1"/>
        <end position="73"/>
    </location>
</feature>
<dbReference type="EMBL" id="OE179337">
    <property type="protein sequence ID" value="CAD7568486.1"/>
    <property type="molecule type" value="Genomic_DNA"/>
</dbReference>
<feature type="compositionally biased region" description="Pro residues" evidence="1">
    <location>
        <begin position="270"/>
        <end position="280"/>
    </location>
</feature>
<dbReference type="AlphaFoldDB" id="A0A7R9IXI7"/>
<evidence type="ECO:0000313" key="2">
    <source>
        <dbReference type="EMBL" id="CAD7568486.1"/>
    </source>
</evidence>
<protein>
    <submittedName>
        <fullName evidence="2">(California timema) hypothetical protein</fullName>
    </submittedName>
</protein>
<sequence>MMNGGLYEESPPPPPLQPTTANTPLSNSNVTSPAAPSGSAPPPATTSASSTSPSSVSSNNNNNNGTNNSGPLHIPAKRLTYDCDAASGGVIRHSHHTAQPWSYSPVAENHHASAAATAFEPAAGLNHHQYAASGAPTYYNLATDPTSGRDTRKAGSLAFWSPAASATGSGSSPEYKYNPAAASSAGGGGGVDPSVSSCHQTSFSQSWCNYSPYAASRHHAHVDSHHHQPPVPYLTPADDRGRAVAAAAAMAAAENFPHDGYGLRNYGGPEPVPSTPYPPPGKKEQKTYF</sequence>
<reference evidence="2" key="1">
    <citation type="submission" date="2020-11" db="EMBL/GenBank/DDBJ databases">
        <authorList>
            <person name="Tran Van P."/>
        </authorList>
    </citation>
    <scope>NUCLEOTIDE SEQUENCE</scope>
</reference>
<proteinExistence type="predicted"/>
<feature type="region of interest" description="Disordered" evidence="1">
    <location>
        <begin position="259"/>
        <end position="289"/>
    </location>
</feature>
<organism evidence="2">
    <name type="scientific">Timema californicum</name>
    <name type="common">California timema</name>
    <name type="synonym">Walking stick</name>
    <dbReference type="NCBI Taxonomy" id="61474"/>
    <lineage>
        <taxon>Eukaryota</taxon>
        <taxon>Metazoa</taxon>
        <taxon>Ecdysozoa</taxon>
        <taxon>Arthropoda</taxon>
        <taxon>Hexapoda</taxon>
        <taxon>Insecta</taxon>
        <taxon>Pterygota</taxon>
        <taxon>Neoptera</taxon>
        <taxon>Polyneoptera</taxon>
        <taxon>Phasmatodea</taxon>
        <taxon>Timematodea</taxon>
        <taxon>Timematoidea</taxon>
        <taxon>Timematidae</taxon>
        <taxon>Timema</taxon>
    </lineage>
</organism>
<name>A0A7R9IXI7_TIMCA</name>
<evidence type="ECO:0000256" key="1">
    <source>
        <dbReference type="SAM" id="MobiDB-lite"/>
    </source>
</evidence>
<feature type="compositionally biased region" description="Low complexity" evidence="1">
    <location>
        <begin position="45"/>
        <end position="71"/>
    </location>
</feature>
<accession>A0A7R9IXI7</accession>